<dbReference type="EMBL" id="BQNB010011091">
    <property type="protein sequence ID" value="GJS85991.1"/>
    <property type="molecule type" value="Genomic_DNA"/>
</dbReference>
<comment type="caution">
    <text evidence="2">The sequence shown here is derived from an EMBL/GenBank/DDBJ whole genome shotgun (WGS) entry which is preliminary data.</text>
</comment>
<name>A0ABQ4Z8T5_9ASTR</name>
<organism evidence="2 3">
    <name type="scientific">Tanacetum coccineum</name>
    <dbReference type="NCBI Taxonomy" id="301880"/>
    <lineage>
        <taxon>Eukaryota</taxon>
        <taxon>Viridiplantae</taxon>
        <taxon>Streptophyta</taxon>
        <taxon>Embryophyta</taxon>
        <taxon>Tracheophyta</taxon>
        <taxon>Spermatophyta</taxon>
        <taxon>Magnoliopsida</taxon>
        <taxon>eudicotyledons</taxon>
        <taxon>Gunneridae</taxon>
        <taxon>Pentapetalae</taxon>
        <taxon>asterids</taxon>
        <taxon>campanulids</taxon>
        <taxon>Asterales</taxon>
        <taxon>Asteraceae</taxon>
        <taxon>Asteroideae</taxon>
        <taxon>Anthemideae</taxon>
        <taxon>Anthemidinae</taxon>
        <taxon>Tanacetum</taxon>
    </lineage>
</organism>
<evidence type="ECO:0000313" key="3">
    <source>
        <dbReference type="Proteomes" id="UP001151760"/>
    </source>
</evidence>
<keyword evidence="3" id="KW-1185">Reference proteome</keyword>
<accession>A0ABQ4Z8T5</accession>
<evidence type="ECO:0000313" key="2">
    <source>
        <dbReference type="EMBL" id="GJS85991.1"/>
    </source>
</evidence>
<sequence>MHSKVKVPNDLLVVNAKDLIAKVNRSLADMNELVWFLELYSSWKHHHHMLLLLLRGEKSAQVDALNPKPQKSPFDISDDDQQDIPLNTTTAPTQEEPQSSGTLDDPNSLAMVQLSTQLFGSGPSQFTPTPPSSRADKEKGIAQSTNVDALKMIMTLMEDSQLLITKFNYKANKSTKISTMCITRNSQPLNYKIFEDFRLKMLGFNEWLEFHKLASKKQGAANDQLLKNLKAKFKWVATTAEKLNIPPQHQLTDFELPLAKLKRKRTYFLKEVFVSEDVVVDGMYRNLTPP</sequence>
<proteinExistence type="predicted"/>
<feature type="compositionally biased region" description="Polar residues" evidence="1">
    <location>
        <begin position="84"/>
        <end position="102"/>
    </location>
</feature>
<feature type="region of interest" description="Disordered" evidence="1">
    <location>
        <begin position="64"/>
        <end position="107"/>
    </location>
</feature>
<gene>
    <name evidence="2" type="ORF">Tco_0752532</name>
</gene>
<dbReference type="Proteomes" id="UP001151760">
    <property type="component" value="Unassembled WGS sequence"/>
</dbReference>
<protein>
    <submittedName>
        <fullName evidence="2">Uncharacterized protein</fullName>
    </submittedName>
</protein>
<feature type="region of interest" description="Disordered" evidence="1">
    <location>
        <begin position="120"/>
        <end position="139"/>
    </location>
</feature>
<reference evidence="2" key="1">
    <citation type="journal article" date="2022" name="Int. J. Mol. Sci.">
        <title>Draft Genome of Tanacetum Coccineum: Genomic Comparison of Closely Related Tanacetum-Family Plants.</title>
        <authorList>
            <person name="Yamashiro T."/>
            <person name="Shiraishi A."/>
            <person name="Nakayama K."/>
            <person name="Satake H."/>
        </authorList>
    </citation>
    <scope>NUCLEOTIDE SEQUENCE</scope>
</reference>
<reference evidence="2" key="2">
    <citation type="submission" date="2022-01" db="EMBL/GenBank/DDBJ databases">
        <authorList>
            <person name="Yamashiro T."/>
            <person name="Shiraishi A."/>
            <person name="Satake H."/>
            <person name="Nakayama K."/>
        </authorList>
    </citation>
    <scope>NUCLEOTIDE SEQUENCE</scope>
</reference>
<evidence type="ECO:0000256" key="1">
    <source>
        <dbReference type="SAM" id="MobiDB-lite"/>
    </source>
</evidence>